<feature type="region of interest" description="Disordered" evidence="1">
    <location>
        <begin position="1"/>
        <end position="50"/>
    </location>
</feature>
<sequence>MDQLLDQLRPGSTCSSSQPLSRAAGVNSDGSKSSNSSQSSSQAQAAASVPVPQSPAALSSAEVHTSACTSLLASYSAAPGRTWCVMELPHDCIVSFESDAGEAAQQHTAQQSQCAVHGSNSGDNSSKTQQQQQQQPLLSAACASQYFSAAAAMTAASLASLSAAAAAAAAGTSNQYLSAAYHTLPACSDFCEAWPDYSAAAAAAAAPPLQGEREVHIHLLQQQLQQQLGIGDSFDSLAELPLHNPYEHGARARCSWAAGAECFVGEF</sequence>
<feature type="compositionally biased region" description="Polar residues" evidence="1">
    <location>
        <begin position="10"/>
        <end position="20"/>
    </location>
</feature>
<evidence type="ECO:0000256" key="1">
    <source>
        <dbReference type="SAM" id="MobiDB-lite"/>
    </source>
</evidence>
<feature type="region of interest" description="Disordered" evidence="1">
    <location>
        <begin position="107"/>
        <end position="133"/>
    </location>
</feature>
<accession>A0A383WFP8</accession>
<dbReference type="EMBL" id="FNXT01001245">
    <property type="protein sequence ID" value="SZX75869.1"/>
    <property type="molecule type" value="Genomic_DNA"/>
</dbReference>
<proteinExistence type="predicted"/>
<evidence type="ECO:0000313" key="2">
    <source>
        <dbReference type="EMBL" id="SZX75869.1"/>
    </source>
</evidence>
<feature type="compositionally biased region" description="Low complexity" evidence="1">
    <location>
        <begin position="31"/>
        <end position="50"/>
    </location>
</feature>
<name>A0A383WFP8_TETOB</name>
<protein>
    <submittedName>
        <fullName evidence="2">Uncharacterized protein</fullName>
    </submittedName>
</protein>
<reference evidence="2 3" key="1">
    <citation type="submission" date="2016-10" db="EMBL/GenBank/DDBJ databases">
        <authorList>
            <person name="Cai Z."/>
        </authorList>
    </citation>
    <scope>NUCLEOTIDE SEQUENCE [LARGE SCALE GENOMIC DNA]</scope>
</reference>
<organism evidence="2 3">
    <name type="scientific">Tetradesmus obliquus</name>
    <name type="common">Green alga</name>
    <name type="synonym">Acutodesmus obliquus</name>
    <dbReference type="NCBI Taxonomy" id="3088"/>
    <lineage>
        <taxon>Eukaryota</taxon>
        <taxon>Viridiplantae</taxon>
        <taxon>Chlorophyta</taxon>
        <taxon>core chlorophytes</taxon>
        <taxon>Chlorophyceae</taxon>
        <taxon>CS clade</taxon>
        <taxon>Sphaeropleales</taxon>
        <taxon>Scenedesmaceae</taxon>
        <taxon>Tetradesmus</taxon>
    </lineage>
</organism>
<dbReference type="AlphaFoldDB" id="A0A383WFP8"/>
<gene>
    <name evidence="2" type="ORF">BQ4739_LOCUS16239</name>
</gene>
<feature type="compositionally biased region" description="Polar residues" evidence="1">
    <location>
        <begin position="107"/>
        <end position="128"/>
    </location>
</feature>
<keyword evidence="3" id="KW-1185">Reference proteome</keyword>
<dbReference type="Proteomes" id="UP000256970">
    <property type="component" value="Unassembled WGS sequence"/>
</dbReference>
<evidence type="ECO:0000313" key="3">
    <source>
        <dbReference type="Proteomes" id="UP000256970"/>
    </source>
</evidence>